<accession>A0ABV9H4J0</accession>
<proteinExistence type="predicted"/>
<dbReference type="SUPFAM" id="SSF103515">
    <property type="entry name" value="Autotransporter"/>
    <property type="match status" value="1"/>
</dbReference>
<dbReference type="Gene3D" id="2.40.128.130">
    <property type="entry name" value="Autotransporter beta-domain"/>
    <property type="match status" value="1"/>
</dbReference>
<reference evidence="4" key="1">
    <citation type="journal article" date="2019" name="Int. J. Syst. Evol. Microbiol.">
        <title>The Global Catalogue of Microorganisms (GCM) 10K type strain sequencing project: providing services to taxonomists for standard genome sequencing and annotation.</title>
        <authorList>
            <consortium name="The Broad Institute Genomics Platform"/>
            <consortium name="The Broad Institute Genome Sequencing Center for Infectious Disease"/>
            <person name="Wu L."/>
            <person name="Ma J."/>
        </authorList>
    </citation>
    <scope>NUCLEOTIDE SEQUENCE [LARGE SCALE GENOMIC DNA]</scope>
    <source>
        <strain evidence="4">CGMCC 1.15731</strain>
    </source>
</reference>
<gene>
    <name evidence="3" type="ORF">ACFO1V_04105</name>
</gene>
<feature type="domain" description="Autotransporter" evidence="2">
    <location>
        <begin position="243"/>
        <end position="527"/>
    </location>
</feature>
<dbReference type="RefSeq" id="WP_380075062.1">
    <property type="nucleotide sequence ID" value="NZ_JBHSEL010000037.1"/>
</dbReference>
<dbReference type="InterPro" id="IPR005546">
    <property type="entry name" value="Autotransporte_beta"/>
</dbReference>
<dbReference type="Pfam" id="PF03797">
    <property type="entry name" value="Autotransporter"/>
    <property type="match status" value="1"/>
</dbReference>
<feature type="compositionally biased region" description="Low complexity" evidence="1">
    <location>
        <begin position="92"/>
        <end position="114"/>
    </location>
</feature>
<dbReference type="Proteomes" id="UP001596042">
    <property type="component" value="Unassembled WGS sequence"/>
</dbReference>
<evidence type="ECO:0000313" key="3">
    <source>
        <dbReference type="EMBL" id="MFC4624411.1"/>
    </source>
</evidence>
<organism evidence="3 4">
    <name type="scientific">Daeguia caeni</name>
    <dbReference type="NCBI Taxonomy" id="439612"/>
    <lineage>
        <taxon>Bacteria</taxon>
        <taxon>Pseudomonadati</taxon>
        <taxon>Pseudomonadota</taxon>
        <taxon>Alphaproteobacteria</taxon>
        <taxon>Hyphomicrobiales</taxon>
        <taxon>Brucellaceae</taxon>
        <taxon>Daeguia</taxon>
    </lineage>
</organism>
<dbReference type="PANTHER" id="PTHR35037:SF3">
    <property type="entry name" value="C-TERMINAL REGION OF AIDA-LIKE PROTEIN"/>
    <property type="match status" value="1"/>
</dbReference>
<dbReference type="SMART" id="SM00869">
    <property type="entry name" value="Autotransporter"/>
    <property type="match status" value="1"/>
</dbReference>
<comment type="caution">
    <text evidence="3">The sequence shown here is derived from an EMBL/GenBank/DDBJ whole genome shotgun (WGS) entry which is preliminary data.</text>
</comment>
<dbReference type="InterPro" id="IPR036709">
    <property type="entry name" value="Autotransporte_beta_dom_sf"/>
</dbReference>
<evidence type="ECO:0000259" key="2">
    <source>
        <dbReference type="PROSITE" id="PS51208"/>
    </source>
</evidence>
<keyword evidence="4" id="KW-1185">Reference proteome</keyword>
<dbReference type="EMBL" id="JBHSEL010000037">
    <property type="protein sequence ID" value="MFC4624411.1"/>
    <property type="molecule type" value="Genomic_DNA"/>
</dbReference>
<sequence length="527" mass="55838">MAAVSGAKSSTQEEVVLPDILPTDDTGGAPEVQMDTVQPDVRVADMTASGAGNETVQAQSDPQNADLVQMQQADDAVPVAQARPSQKTLSKQQVAAVPQQSDADVQAAAQLQGQNETTVQQGVSADTGQQAGAAEENAPQAVAQAEAQAIAPQAARDNAQPADQAAADQAAADQAAADVETVAAAYQPGVPVYAAYGQIVRLATSLPTMQERIGKRYWAGQGAAQIEEGDGEEARLSWKGNDILTDLGLVWGQAEAGHRHAALAGSDLHTRYTANDWKVTLGLDNQLHEANDNRLLGGVWVRYSRINADIASALGKGAIETQAYGVGGALTWLSDNGLYVDAQAQYSRLKSELSPDKVSKALASNAKAESYDVSLEAGKSVRLNDYWTLTPQVQLSWNHVTANSFTDADANTVRFELKDQVTLRGGVAVEYAKSWQDKGGKTVRASVHGIANLRHRLAGKGSRLQLADQSVKIGHEERTWGEIGLGGRYELKDRRLAVFGDVTAGTAMNNPGKNHYVAGKLGLSIKW</sequence>
<dbReference type="NCBIfam" id="TIGR01414">
    <property type="entry name" value="autotrans_barl"/>
    <property type="match status" value="1"/>
</dbReference>
<dbReference type="InterPro" id="IPR051551">
    <property type="entry name" value="Autotransporter_adhesion"/>
</dbReference>
<feature type="region of interest" description="Disordered" evidence="1">
    <location>
        <begin position="80"/>
        <end position="171"/>
    </location>
</feature>
<dbReference type="PANTHER" id="PTHR35037">
    <property type="entry name" value="C-TERMINAL REGION OF AIDA-LIKE PROTEIN"/>
    <property type="match status" value="1"/>
</dbReference>
<dbReference type="InterPro" id="IPR006315">
    <property type="entry name" value="OM_autotransptr_brl_dom"/>
</dbReference>
<name>A0ABV9H4J0_9HYPH</name>
<evidence type="ECO:0000313" key="4">
    <source>
        <dbReference type="Proteomes" id="UP001596042"/>
    </source>
</evidence>
<feature type="region of interest" description="Disordered" evidence="1">
    <location>
        <begin position="1"/>
        <end position="34"/>
    </location>
</feature>
<feature type="compositionally biased region" description="Low complexity" evidence="1">
    <location>
        <begin position="129"/>
        <end position="171"/>
    </location>
</feature>
<protein>
    <submittedName>
        <fullName evidence="3">Autotransporter outer membrane beta-barrel domain-containing protein</fullName>
    </submittedName>
</protein>
<feature type="compositionally biased region" description="Polar residues" evidence="1">
    <location>
        <begin position="115"/>
        <end position="128"/>
    </location>
</feature>
<evidence type="ECO:0000256" key="1">
    <source>
        <dbReference type="SAM" id="MobiDB-lite"/>
    </source>
</evidence>
<dbReference type="PROSITE" id="PS51208">
    <property type="entry name" value="AUTOTRANSPORTER"/>
    <property type="match status" value="1"/>
</dbReference>